<evidence type="ECO:0000313" key="3">
    <source>
        <dbReference type="EMBL" id="EKE30879.1"/>
    </source>
</evidence>
<feature type="transmembrane region" description="Helical" evidence="1">
    <location>
        <begin position="70"/>
        <end position="87"/>
    </location>
</feature>
<organism evidence="3 4">
    <name type="scientific">Salimicrobium jeotgali</name>
    <dbReference type="NCBI Taxonomy" id="1230341"/>
    <lineage>
        <taxon>Bacteria</taxon>
        <taxon>Bacillati</taxon>
        <taxon>Bacillota</taxon>
        <taxon>Bacilli</taxon>
        <taxon>Bacillales</taxon>
        <taxon>Bacillaceae</taxon>
        <taxon>Salimicrobium</taxon>
    </lineage>
</organism>
<protein>
    <submittedName>
        <fullName evidence="3">Uncharacterized protein</fullName>
    </submittedName>
</protein>
<keyword evidence="1" id="KW-0472">Membrane</keyword>
<gene>
    <name evidence="2" type="ORF">AAV35_000505</name>
    <name evidence="3" type="ORF">MJ3_11280</name>
</gene>
<dbReference type="Proteomes" id="UP000092654">
    <property type="component" value="Chromosome"/>
</dbReference>
<keyword evidence="1" id="KW-0812">Transmembrane</keyword>
<dbReference type="KEGG" id="sje:AAV35_000505"/>
<feature type="transmembrane region" description="Helical" evidence="1">
    <location>
        <begin position="40"/>
        <end position="61"/>
    </location>
</feature>
<dbReference type="EMBL" id="AMPQ01000021">
    <property type="protein sequence ID" value="EKE30879.1"/>
    <property type="molecule type" value="Genomic_DNA"/>
</dbReference>
<dbReference type="EMBL" id="CP011361">
    <property type="protein sequence ID" value="AKG03408.1"/>
    <property type="molecule type" value="Genomic_DNA"/>
</dbReference>
<dbReference type="AlphaFoldDB" id="K2GKC5"/>
<feature type="transmembrane region" description="Helical" evidence="1">
    <location>
        <begin position="9"/>
        <end position="28"/>
    </location>
</feature>
<evidence type="ECO:0000256" key="1">
    <source>
        <dbReference type="SAM" id="Phobius"/>
    </source>
</evidence>
<sequence>MAKSSWKSYTFLILSVLVFFTCIAFFVFGFANGNQSLLNFMYYLLLTLGITSVIMGVWSFISKLAWKKTTISASILTIINFFIFSFFF</sequence>
<reference evidence="2" key="3">
    <citation type="submission" date="2016-11" db="EMBL/GenBank/DDBJ databases">
        <title>Salimicrobium jeotgali MJ3, isolated from Myulchi jeot, a traditional Korean fermented seafood.</title>
        <authorList>
            <person name="Kim K.H."/>
            <person name="Jeon C.O."/>
            <person name="Jin H.M."/>
        </authorList>
    </citation>
    <scope>NUCLEOTIDE SEQUENCE</scope>
    <source>
        <strain evidence="2">MJ3</strain>
    </source>
</reference>
<evidence type="ECO:0000313" key="5">
    <source>
        <dbReference type="Proteomes" id="UP000092654"/>
    </source>
</evidence>
<keyword evidence="4" id="KW-1185">Reference proteome</keyword>
<evidence type="ECO:0000313" key="2">
    <source>
        <dbReference type="EMBL" id="AKG03408.1"/>
    </source>
</evidence>
<keyword evidence="1" id="KW-1133">Transmembrane helix</keyword>
<reference evidence="3 4" key="1">
    <citation type="journal article" date="2012" name="J. Bacteriol.">
        <title>Draft Genome Sequence of Salimicrobium sp. Strain MJ3, Isolated from Myulchi-Jeot, Korean Fermented Seafood.</title>
        <authorList>
            <person name="Lee S.H."/>
            <person name="Jung J.Y."/>
            <person name="Jeon C.O."/>
        </authorList>
    </citation>
    <scope>NUCLEOTIDE SEQUENCE [LARGE SCALE GENOMIC DNA]</scope>
    <source>
        <strain evidence="3 4">MJ3</strain>
    </source>
</reference>
<reference evidence="5" key="2">
    <citation type="submission" date="2015-06" db="EMBL/GenBank/DDBJ databases">
        <title>Salimicrobium jeotgali MJ3, isolated from Myulchi jeot, a traditional Korean fermented seafood.</title>
        <authorList>
            <person name="Kim K.H."/>
            <person name="Jeon C.O."/>
            <person name="Jin H.M."/>
        </authorList>
    </citation>
    <scope>NUCLEOTIDE SEQUENCE [LARGE SCALE GENOMIC DNA]</scope>
    <source>
        <strain evidence="5">MJ3</strain>
    </source>
</reference>
<proteinExistence type="predicted"/>
<dbReference type="eggNOG" id="ENOG502ZTC0">
    <property type="taxonomic scope" value="Bacteria"/>
</dbReference>
<dbReference type="Proteomes" id="UP000011746">
    <property type="component" value="Unassembled WGS sequence"/>
</dbReference>
<name>K2GKC5_9BACI</name>
<evidence type="ECO:0000313" key="4">
    <source>
        <dbReference type="Proteomes" id="UP000011746"/>
    </source>
</evidence>
<accession>K2GKC5</accession>